<dbReference type="Pfam" id="PF13193">
    <property type="entry name" value="AMP-binding_C"/>
    <property type="match status" value="1"/>
</dbReference>
<dbReference type="AlphaFoldDB" id="A0A9X2W0G6"/>
<organism evidence="3 4">
    <name type="scientific">Tsuneonella litorea</name>
    <dbReference type="NCBI Taxonomy" id="2976475"/>
    <lineage>
        <taxon>Bacteria</taxon>
        <taxon>Pseudomonadati</taxon>
        <taxon>Pseudomonadota</taxon>
        <taxon>Alphaproteobacteria</taxon>
        <taxon>Sphingomonadales</taxon>
        <taxon>Erythrobacteraceae</taxon>
        <taxon>Tsuneonella</taxon>
    </lineage>
</organism>
<dbReference type="InterPro" id="IPR042099">
    <property type="entry name" value="ANL_N_sf"/>
</dbReference>
<dbReference type="PANTHER" id="PTHR24096:SF323">
    <property type="entry name" value="BLR3536 PROTEIN"/>
    <property type="match status" value="1"/>
</dbReference>
<dbReference type="Gene3D" id="3.30.300.30">
    <property type="match status" value="1"/>
</dbReference>
<feature type="domain" description="AMP-dependent synthetase/ligase" evidence="1">
    <location>
        <begin position="5"/>
        <end position="358"/>
    </location>
</feature>
<dbReference type="InterPro" id="IPR025110">
    <property type="entry name" value="AMP-bd_C"/>
</dbReference>
<dbReference type="Proteomes" id="UP001142648">
    <property type="component" value="Unassembled WGS sequence"/>
</dbReference>
<reference evidence="3" key="1">
    <citation type="submission" date="2022-09" db="EMBL/GenBank/DDBJ databases">
        <title>The genome sequence of Tsuneonella sp. YG55.</title>
        <authorList>
            <person name="Liu Y."/>
        </authorList>
    </citation>
    <scope>NUCLEOTIDE SEQUENCE</scope>
    <source>
        <strain evidence="3">YG55</strain>
    </source>
</reference>
<dbReference type="InterPro" id="IPR020845">
    <property type="entry name" value="AMP-binding_CS"/>
</dbReference>
<dbReference type="GO" id="GO:0016405">
    <property type="term" value="F:CoA-ligase activity"/>
    <property type="evidence" value="ECO:0007669"/>
    <property type="project" value="TreeGrafter"/>
</dbReference>
<dbReference type="InterPro" id="IPR045851">
    <property type="entry name" value="AMP-bd_C_sf"/>
</dbReference>
<dbReference type="Pfam" id="PF00501">
    <property type="entry name" value="AMP-binding"/>
    <property type="match status" value="1"/>
</dbReference>
<evidence type="ECO:0000259" key="2">
    <source>
        <dbReference type="Pfam" id="PF13193"/>
    </source>
</evidence>
<protein>
    <submittedName>
        <fullName evidence="3">Acyl-CoA synthetase</fullName>
    </submittedName>
</protein>
<dbReference type="PANTHER" id="PTHR24096">
    <property type="entry name" value="LONG-CHAIN-FATTY-ACID--COA LIGASE"/>
    <property type="match status" value="1"/>
</dbReference>
<comment type="caution">
    <text evidence="3">The sequence shown here is derived from an EMBL/GenBank/DDBJ whole genome shotgun (WGS) entry which is preliminary data.</text>
</comment>
<dbReference type="EMBL" id="JAOAMV010000001">
    <property type="protein sequence ID" value="MCT2557741.1"/>
    <property type="molecule type" value="Genomic_DNA"/>
</dbReference>
<gene>
    <name evidence="3" type="ORF">N0B51_01970</name>
</gene>
<evidence type="ECO:0000313" key="4">
    <source>
        <dbReference type="Proteomes" id="UP001142648"/>
    </source>
</evidence>
<accession>A0A9X2W0G6</accession>
<dbReference type="SUPFAM" id="SSF56801">
    <property type="entry name" value="Acetyl-CoA synthetase-like"/>
    <property type="match status" value="1"/>
</dbReference>
<evidence type="ECO:0000259" key="1">
    <source>
        <dbReference type="Pfam" id="PF00501"/>
    </source>
</evidence>
<proteinExistence type="predicted"/>
<dbReference type="RefSeq" id="WP_259960504.1">
    <property type="nucleotide sequence ID" value="NZ_JAOAMV010000001.1"/>
</dbReference>
<dbReference type="PROSITE" id="PS00455">
    <property type="entry name" value="AMP_BINDING"/>
    <property type="match status" value="1"/>
</dbReference>
<feature type="domain" description="AMP-binding enzyme C-terminal" evidence="2">
    <location>
        <begin position="416"/>
        <end position="498"/>
    </location>
</feature>
<dbReference type="InterPro" id="IPR000873">
    <property type="entry name" value="AMP-dep_synth/lig_dom"/>
</dbReference>
<evidence type="ECO:0000313" key="3">
    <source>
        <dbReference type="EMBL" id="MCT2557741.1"/>
    </source>
</evidence>
<name>A0A9X2W0G6_9SPHN</name>
<dbReference type="Gene3D" id="3.40.50.12780">
    <property type="entry name" value="N-terminal domain of ligase-like"/>
    <property type="match status" value="1"/>
</dbReference>
<sequence>MHPIEHARTRPDHPAVIMAGSGETMTFGEMDRAANRFAHLLRSRGLGAGDAFAVLLENRPEFYTVIWGSQRAGTILIPVSTRLTAPEIAYILSDGEAKLLVTSTRYTDVLGTIRDRCPDLDVLVMDEGGEADFAAALSAQPAEPIADQSAGLTMLYSSGTTGRPKGVRPRPPEDPSPTAPVALMGLAVMGAGMPADGSMVYLSPAPLYHAAPIGWSSAVHRLGGTVVLMEKFEPEAALAAIERYGVTDSQWVPTHFVRMLKLDDAVRSRYDLSTHARAIHAAAPCPVPIKRAMIEWWGPIVIEYYAGSEGIGMTLVKSAEWLERPGTVGKAIFGTLHVCGPDGEELPAGKDGLIYFENAVLPTYHNDPAKTAEAMHPSGWMTIGDIGHVDADGYLFLTDRKSHMIISGGVNIYPQEIENLLVSHEKVMDAAVIGAPHGDLGEQVVAVVQPADMAEVEGDGGEALEQELRDYLAPQLARIKMPRRFDFRPELPREANGKLYKRELRDEYAAKAEAEAPEASSTA</sequence>
<keyword evidence="4" id="KW-1185">Reference proteome</keyword>